<keyword evidence="2 5" id="KW-0732">Signal</keyword>
<evidence type="ECO:0000256" key="5">
    <source>
        <dbReference type="SAM" id="SignalP"/>
    </source>
</evidence>
<keyword evidence="8" id="KW-1185">Reference proteome</keyword>
<dbReference type="Pfam" id="PF01670">
    <property type="entry name" value="Glyco_hydro_12"/>
    <property type="match status" value="1"/>
</dbReference>
<dbReference type="EMBL" id="CM003107">
    <property type="protein sequence ID" value="KUI73364.1"/>
    <property type="molecule type" value="Genomic_DNA"/>
</dbReference>
<dbReference type="GO" id="GO:0005576">
    <property type="term" value="C:extracellular region"/>
    <property type="evidence" value="ECO:0007669"/>
    <property type="project" value="InterPro"/>
</dbReference>
<evidence type="ECO:0000256" key="1">
    <source>
        <dbReference type="ARBA" id="ARBA00005519"/>
    </source>
</evidence>
<evidence type="ECO:0000313" key="8">
    <source>
        <dbReference type="Proteomes" id="UP000078559"/>
    </source>
</evidence>
<sequence>MKLFFLLVSALVAVVAAADPPPSRIEKRATTICGQWDTVETGSFTVYQDLWGESYGTGSQCTTVNSLSSGGSLSWSTSWSWSGNGSQVKSFANAVASLSAVQLSDISSLPTAWSWSYTGTSIVADVAYDAFTSSTATGTADYEIMIWLAALGGAGPISSTGSTIATPTIDGVTWNLYYGENGATQVYSFVASSEVTSFSGDLLAFFTYLINTDGLPSSQYLQSVGAGTEVFTGTNAVFSVSAYSLSETTGSAAASTTKATSTTTKATTTTTTKGTTATTTSGSTSSASHYAQCGGSGYTGPTACASPYACVSANPYYSQCL</sequence>
<dbReference type="SMR" id="A0A194WA92"/>
<feature type="domain" description="CBM1" evidence="6">
    <location>
        <begin position="285"/>
        <end position="321"/>
    </location>
</feature>
<dbReference type="InterPro" id="IPR013320">
    <property type="entry name" value="ConA-like_dom_sf"/>
</dbReference>
<dbReference type="AlphaFoldDB" id="A0A194WA92"/>
<dbReference type="GO" id="GO:0008810">
    <property type="term" value="F:cellulase activity"/>
    <property type="evidence" value="ECO:0007669"/>
    <property type="project" value="InterPro"/>
</dbReference>
<evidence type="ECO:0000259" key="6">
    <source>
        <dbReference type="PROSITE" id="PS51164"/>
    </source>
</evidence>
<evidence type="ECO:0000256" key="2">
    <source>
        <dbReference type="ARBA" id="ARBA00022729"/>
    </source>
</evidence>
<dbReference type="OrthoDB" id="95118at2759"/>
<feature type="chain" id="PRO_5008267276" evidence="5">
    <location>
        <begin position="18"/>
        <end position="321"/>
    </location>
</feature>
<feature type="signal peptide" evidence="5">
    <location>
        <begin position="1"/>
        <end position="17"/>
    </location>
</feature>
<accession>A0A194WA92</accession>
<gene>
    <name evidence="7" type="ORF">VM1G_09037</name>
</gene>
<dbReference type="SUPFAM" id="SSF49899">
    <property type="entry name" value="Concanavalin A-like lectins/glucanases"/>
    <property type="match status" value="1"/>
</dbReference>
<reference evidence="7" key="1">
    <citation type="submission" date="2014-12" db="EMBL/GenBank/DDBJ databases">
        <title>Genome Sequence of Valsa Canker Pathogens Uncovers a Specific Adaption of Colonization on Woody Bark.</title>
        <authorList>
            <person name="Yin Z."/>
            <person name="Liu H."/>
            <person name="Gao X."/>
            <person name="Li Z."/>
            <person name="Song N."/>
            <person name="Ke X."/>
            <person name="Dai Q."/>
            <person name="Wu Y."/>
            <person name="Sun Y."/>
            <person name="Xu J.-R."/>
            <person name="Kang Z.K."/>
            <person name="Wang L."/>
            <person name="Huang L."/>
        </authorList>
    </citation>
    <scope>NUCLEOTIDE SEQUENCE [LARGE SCALE GENOMIC DNA]</scope>
    <source>
        <strain evidence="7">03-8</strain>
    </source>
</reference>
<dbReference type="SMART" id="SM00236">
    <property type="entry name" value="fCBD"/>
    <property type="match status" value="1"/>
</dbReference>
<keyword evidence="3" id="KW-0624">Polysaccharide degradation</keyword>
<dbReference type="SUPFAM" id="SSF57180">
    <property type="entry name" value="Cellulose-binding domain"/>
    <property type="match status" value="1"/>
</dbReference>
<dbReference type="Gene3D" id="2.60.120.180">
    <property type="match status" value="1"/>
</dbReference>
<evidence type="ECO:0000313" key="7">
    <source>
        <dbReference type="EMBL" id="KUI73364.1"/>
    </source>
</evidence>
<name>A0A194WA92_CYTMA</name>
<evidence type="ECO:0000256" key="3">
    <source>
        <dbReference type="RuleBase" id="RU361163"/>
    </source>
</evidence>
<dbReference type="PANTHER" id="PTHR34002">
    <property type="entry name" value="BLR1656 PROTEIN"/>
    <property type="match status" value="1"/>
</dbReference>
<keyword evidence="3" id="KW-0326">Glycosidase</keyword>
<dbReference type="GO" id="GO:0000272">
    <property type="term" value="P:polysaccharide catabolic process"/>
    <property type="evidence" value="ECO:0007669"/>
    <property type="project" value="UniProtKB-KW"/>
</dbReference>
<dbReference type="PANTHER" id="PTHR34002:SF9">
    <property type="entry name" value="XYLOGLUCAN-SPECIFIC ENDO-BETA-1,4-GLUCANASE A"/>
    <property type="match status" value="1"/>
</dbReference>
<keyword evidence="3" id="KW-0119">Carbohydrate metabolism</keyword>
<evidence type="ECO:0000256" key="4">
    <source>
        <dbReference type="SAM" id="MobiDB-lite"/>
    </source>
</evidence>
<dbReference type="Pfam" id="PF00734">
    <property type="entry name" value="CBM_1"/>
    <property type="match status" value="1"/>
</dbReference>
<dbReference type="PROSITE" id="PS00562">
    <property type="entry name" value="CBM1_1"/>
    <property type="match status" value="1"/>
</dbReference>
<dbReference type="InterPro" id="IPR013319">
    <property type="entry name" value="GH11/12"/>
</dbReference>
<dbReference type="InterPro" id="IPR000254">
    <property type="entry name" value="CBD"/>
</dbReference>
<dbReference type="Proteomes" id="UP000078559">
    <property type="component" value="Chromosome 10"/>
</dbReference>
<keyword evidence="3" id="KW-0378">Hydrolase</keyword>
<protein>
    <submittedName>
        <fullName evidence="7">Endoglucanase cel12C</fullName>
    </submittedName>
</protein>
<proteinExistence type="inferred from homology"/>
<organism evidence="7 8">
    <name type="scientific">Cytospora mali</name>
    <name type="common">Apple Valsa canker fungus</name>
    <name type="synonym">Valsa mali</name>
    <dbReference type="NCBI Taxonomy" id="578113"/>
    <lineage>
        <taxon>Eukaryota</taxon>
        <taxon>Fungi</taxon>
        <taxon>Dikarya</taxon>
        <taxon>Ascomycota</taxon>
        <taxon>Pezizomycotina</taxon>
        <taxon>Sordariomycetes</taxon>
        <taxon>Sordariomycetidae</taxon>
        <taxon>Diaporthales</taxon>
        <taxon>Cytosporaceae</taxon>
        <taxon>Cytospora</taxon>
    </lineage>
</organism>
<dbReference type="InterPro" id="IPR002594">
    <property type="entry name" value="GH12"/>
</dbReference>
<dbReference type="PROSITE" id="PS51164">
    <property type="entry name" value="CBM1_2"/>
    <property type="match status" value="1"/>
</dbReference>
<dbReference type="InterPro" id="IPR035971">
    <property type="entry name" value="CBD_sf"/>
</dbReference>
<comment type="similarity">
    <text evidence="1 3">Belongs to the glycosyl hydrolase 12 (cellulase H) family.</text>
</comment>
<feature type="region of interest" description="Disordered" evidence="4">
    <location>
        <begin position="263"/>
        <end position="288"/>
    </location>
</feature>
<dbReference type="GO" id="GO:0030248">
    <property type="term" value="F:cellulose binding"/>
    <property type="evidence" value="ECO:0007669"/>
    <property type="project" value="InterPro"/>
</dbReference>